<dbReference type="OrthoDB" id="5471767at2"/>
<name>A0A1I3R8H8_9BACT</name>
<evidence type="ECO:0000313" key="2">
    <source>
        <dbReference type="Proteomes" id="UP000198635"/>
    </source>
</evidence>
<dbReference type="AlphaFoldDB" id="A0A1I3R8H8"/>
<proteinExistence type="predicted"/>
<reference evidence="2" key="1">
    <citation type="submission" date="2016-10" db="EMBL/GenBank/DDBJ databases">
        <authorList>
            <person name="Varghese N."/>
            <person name="Submissions S."/>
        </authorList>
    </citation>
    <scope>NUCLEOTIDE SEQUENCE [LARGE SCALE GENOMIC DNA]</scope>
    <source>
        <strain evidence="2">DSM 5918</strain>
    </source>
</reference>
<dbReference type="RefSeq" id="WP_092372933.1">
    <property type="nucleotide sequence ID" value="NZ_FORX01000003.1"/>
</dbReference>
<dbReference type="STRING" id="52560.SAMN04488082_10370"/>
<evidence type="ECO:0000313" key="1">
    <source>
        <dbReference type="EMBL" id="SFJ42638.1"/>
    </source>
</evidence>
<sequence>MIKRFCDICSVEIQGLKDGIYEERYTLVIEDPANLTRLGGQLGKMNPVIEMKLQNSNNTDICRECLEKILVKEFHRRARKPE</sequence>
<gene>
    <name evidence="1" type="ORF">SAMN04488082_10370</name>
</gene>
<keyword evidence="2" id="KW-1185">Reference proteome</keyword>
<accession>A0A1I3R8H8</accession>
<organism evidence="1 2">
    <name type="scientific">Desulfomicrobium apsheronum</name>
    <dbReference type="NCBI Taxonomy" id="52560"/>
    <lineage>
        <taxon>Bacteria</taxon>
        <taxon>Pseudomonadati</taxon>
        <taxon>Thermodesulfobacteriota</taxon>
        <taxon>Desulfovibrionia</taxon>
        <taxon>Desulfovibrionales</taxon>
        <taxon>Desulfomicrobiaceae</taxon>
        <taxon>Desulfomicrobium</taxon>
    </lineage>
</organism>
<dbReference type="Proteomes" id="UP000198635">
    <property type="component" value="Unassembled WGS sequence"/>
</dbReference>
<dbReference type="EMBL" id="FORX01000003">
    <property type="protein sequence ID" value="SFJ42638.1"/>
    <property type="molecule type" value="Genomic_DNA"/>
</dbReference>
<protein>
    <submittedName>
        <fullName evidence="1">Uncharacterized protein</fullName>
    </submittedName>
</protein>